<feature type="transmembrane region" description="Helical" evidence="1">
    <location>
        <begin position="20"/>
        <end position="40"/>
    </location>
</feature>
<dbReference type="EMBL" id="CP071090">
    <property type="protein sequence ID" value="QSQ22954.1"/>
    <property type="molecule type" value="Genomic_DNA"/>
</dbReference>
<accession>A0ABX7NZV7</accession>
<protein>
    <submittedName>
        <fullName evidence="2">DUF2127 domain-containing protein</fullName>
    </submittedName>
</protein>
<keyword evidence="1" id="KW-1133">Transmembrane helix</keyword>
<feature type="transmembrane region" description="Helical" evidence="1">
    <location>
        <begin position="96"/>
        <end position="118"/>
    </location>
</feature>
<evidence type="ECO:0000313" key="2">
    <source>
        <dbReference type="EMBL" id="QSQ22954.1"/>
    </source>
</evidence>
<evidence type="ECO:0000256" key="1">
    <source>
        <dbReference type="SAM" id="Phobius"/>
    </source>
</evidence>
<dbReference type="InterPro" id="IPR021125">
    <property type="entry name" value="DUF2127"/>
</dbReference>
<keyword evidence="3" id="KW-1185">Reference proteome</keyword>
<dbReference type="Proteomes" id="UP000662747">
    <property type="component" value="Chromosome"/>
</dbReference>
<keyword evidence="1" id="KW-0812">Transmembrane</keyword>
<proteinExistence type="predicted"/>
<feature type="transmembrane region" description="Helical" evidence="1">
    <location>
        <begin position="130"/>
        <end position="148"/>
    </location>
</feature>
<organism evidence="2 3">
    <name type="scientific">Pyxidicoccus parkwayensis</name>
    <dbReference type="NCBI Taxonomy" id="2813578"/>
    <lineage>
        <taxon>Bacteria</taxon>
        <taxon>Pseudomonadati</taxon>
        <taxon>Myxococcota</taxon>
        <taxon>Myxococcia</taxon>
        <taxon>Myxococcales</taxon>
        <taxon>Cystobacterineae</taxon>
        <taxon>Myxococcaceae</taxon>
        <taxon>Pyxidicoccus</taxon>
    </lineage>
</organism>
<name>A0ABX7NZV7_9BACT</name>
<sequence>MSAPSTPEKAAKPLGLRLIIAYKVAKAVLVLGLAVLLTLAPRTADTFTEHLIQSFSERGSLLRRIGERLRAHGVEALVTDARTVAWADGFSTSIEAALLLTGSAWGEWIVIAELAVLVPAELVSLERRPSLMKGVIIAVNVAIVAYLVRLRLRARRHETRPRGARP</sequence>
<gene>
    <name evidence="2" type="ORF">JY651_49025</name>
</gene>
<dbReference type="RefSeq" id="WP_206724530.1">
    <property type="nucleotide sequence ID" value="NZ_CP071090.1"/>
</dbReference>
<reference evidence="2 3" key="1">
    <citation type="submission" date="2021-02" db="EMBL/GenBank/DDBJ databases">
        <title>De Novo genome assembly of isolated myxobacteria.</title>
        <authorList>
            <person name="Stevens D.C."/>
        </authorList>
    </citation>
    <scope>NUCLEOTIDE SEQUENCE [LARGE SCALE GENOMIC DNA]</scope>
    <source>
        <strain evidence="3">SCPEA02</strain>
    </source>
</reference>
<dbReference type="Pfam" id="PF09900">
    <property type="entry name" value="DUF2127"/>
    <property type="match status" value="1"/>
</dbReference>
<keyword evidence="1" id="KW-0472">Membrane</keyword>
<evidence type="ECO:0000313" key="3">
    <source>
        <dbReference type="Proteomes" id="UP000662747"/>
    </source>
</evidence>